<evidence type="ECO:0000313" key="3">
    <source>
        <dbReference type="Proteomes" id="UP000717696"/>
    </source>
</evidence>
<accession>A0A9P9FCX6</accession>
<organism evidence="2 3">
    <name type="scientific">Dactylonectria estremocensis</name>
    <dbReference type="NCBI Taxonomy" id="1079267"/>
    <lineage>
        <taxon>Eukaryota</taxon>
        <taxon>Fungi</taxon>
        <taxon>Dikarya</taxon>
        <taxon>Ascomycota</taxon>
        <taxon>Pezizomycotina</taxon>
        <taxon>Sordariomycetes</taxon>
        <taxon>Hypocreomycetidae</taxon>
        <taxon>Hypocreales</taxon>
        <taxon>Nectriaceae</taxon>
        <taxon>Dactylonectria</taxon>
    </lineage>
</organism>
<keyword evidence="3" id="KW-1185">Reference proteome</keyword>
<feature type="region of interest" description="Disordered" evidence="1">
    <location>
        <begin position="563"/>
        <end position="592"/>
    </location>
</feature>
<comment type="caution">
    <text evidence="2">The sequence shown here is derived from an EMBL/GenBank/DDBJ whole genome shotgun (WGS) entry which is preliminary data.</text>
</comment>
<protein>
    <submittedName>
        <fullName evidence="2">Uncharacterized protein</fullName>
    </submittedName>
</protein>
<feature type="region of interest" description="Disordered" evidence="1">
    <location>
        <begin position="449"/>
        <end position="541"/>
    </location>
</feature>
<feature type="compositionally biased region" description="Basic and acidic residues" evidence="1">
    <location>
        <begin position="457"/>
        <end position="467"/>
    </location>
</feature>
<feature type="compositionally biased region" description="Polar residues" evidence="1">
    <location>
        <begin position="563"/>
        <end position="578"/>
    </location>
</feature>
<evidence type="ECO:0000256" key="1">
    <source>
        <dbReference type="SAM" id="MobiDB-lite"/>
    </source>
</evidence>
<sequence>MSLQLRDNLESHLEELSRLRRLGNFTAVFDEVKAELKPFFHSRYVLVQYGQALIEGMRFVELEKLAKEYPPRMTRSAIELNWILLLNRAQFLSDHNFQETSIIDVFSSATALLNHSWPALDSTEFEVLSELLTSHASQLKSEPFDWRSLYHHLRSQERLWEANDLLQKLSYLLGFDVYLHTLFPVFVLQFEDPTSSLIQQVLAEWDLELDDESTLLAWIDIFATLSFTHMKLPGQSDTIKSCLEIARSHSQKLLTHGSSNLKTRPYLRFLVAEAFYKDYSDEKDWKDDVIFSNVGRGILRRPECIFPDCSWPIYQPEDDESPQWSPKRDVKKQCIVDTLQLVHRTAEELGDIKVQAGCLEQLVYHGEGDPEKTLTQLSDLFFTTGYLFERRLLFFSRYLLVNTPLARAQLRLDLLLAGPCVDRDWEHIRYSILAALAITGQEKKLYQDLSSQFPSPKHPEVSGEMVRRPLRIPTNSGTDDYTDESSESYDDPDDNASNDLHMEQKAEVGKAVNNQLVPTTSFEENTQKPELRVSGKSENDQTEREILESIAHDESLWDRNGSSISVDANPKGINTNRQHSTEDHDTNMPSSIAPKRHTIAMSHLPDVSKRGNKFQLEKRATVVDDDVEQ</sequence>
<feature type="compositionally biased region" description="Basic and acidic residues" evidence="1">
    <location>
        <begin position="525"/>
        <end position="541"/>
    </location>
</feature>
<feature type="compositionally biased region" description="Acidic residues" evidence="1">
    <location>
        <begin position="480"/>
        <end position="496"/>
    </location>
</feature>
<feature type="compositionally biased region" description="Polar residues" evidence="1">
    <location>
        <begin position="512"/>
        <end position="524"/>
    </location>
</feature>
<dbReference type="Proteomes" id="UP000717696">
    <property type="component" value="Unassembled WGS sequence"/>
</dbReference>
<reference evidence="2" key="1">
    <citation type="journal article" date="2021" name="Nat. Commun.">
        <title>Genetic determinants of endophytism in the Arabidopsis root mycobiome.</title>
        <authorList>
            <person name="Mesny F."/>
            <person name="Miyauchi S."/>
            <person name="Thiergart T."/>
            <person name="Pickel B."/>
            <person name="Atanasova L."/>
            <person name="Karlsson M."/>
            <person name="Huettel B."/>
            <person name="Barry K.W."/>
            <person name="Haridas S."/>
            <person name="Chen C."/>
            <person name="Bauer D."/>
            <person name="Andreopoulos W."/>
            <person name="Pangilinan J."/>
            <person name="LaButti K."/>
            <person name="Riley R."/>
            <person name="Lipzen A."/>
            <person name="Clum A."/>
            <person name="Drula E."/>
            <person name="Henrissat B."/>
            <person name="Kohler A."/>
            <person name="Grigoriev I.V."/>
            <person name="Martin F.M."/>
            <person name="Hacquard S."/>
        </authorList>
    </citation>
    <scope>NUCLEOTIDE SEQUENCE</scope>
    <source>
        <strain evidence="2">MPI-CAGE-AT-0021</strain>
    </source>
</reference>
<proteinExistence type="predicted"/>
<name>A0A9P9FCX6_9HYPO</name>
<evidence type="ECO:0000313" key="2">
    <source>
        <dbReference type="EMBL" id="KAH7159526.1"/>
    </source>
</evidence>
<dbReference type="EMBL" id="JAGMUU010000002">
    <property type="protein sequence ID" value="KAH7159526.1"/>
    <property type="molecule type" value="Genomic_DNA"/>
</dbReference>
<gene>
    <name evidence="2" type="ORF">B0J13DRAFT_616341</name>
</gene>
<dbReference type="OrthoDB" id="4838614at2759"/>
<dbReference type="AlphaFoldDB" id="A0A9P9FCX6"/>